<keyword evidence="2" id="KW-1185">Reference proteome</keyword>
<proteinExistence type="predicted"/>
<evidence type="ECO:0000313" key="1">
    <source>
        <dbReference type="EMBL" id="KAJ2983947.1"/>
    </source>
</evidence>
<protein>
    <submittedName>
        <fullName evidence="1">Uncharacterized protein</fullName>
    </submittedName>
</protein>
<comment type="caution">
    <text evidence="1">The sequence shown here is derived from an EMBL/GenBank/DDBJ whole genome shotgun (WGS) entry which is preliminary data.</text>
</comment>
<dbReference type="Proteomes" id="UP001143910">
    <property type="component" value="Unassembled WGS sequence"/>
</dbReference>
<evidence type="ECO:0000313" key="2">
    <source>
        <dbReference type="Proteomes" id="UP001143910"/>
    </source>
</evidence>
<sequence length="179" mass="19449">MKSSTTLIAILGTWLSAGTAVATVNGHCSGTHDTEFCICLDRTKCLNYGGLIVPDGPGNYACPFDGDNIIGCDMIMNCPGHDSHTACAWANQCHNILPGMFLSLPCTGARSLQPGLAGWARATKSMEAFAANLVGVSLLIRRRLSWWKQFCLLQRLVKWQTVKVVFLPNMEQGVFKVTL</sequence>
<name>A0ACC1NX73_9HYPO</name>
<reference evidence="1" key="1">
    <citation type="submission" date="2022-08" db="EMBL/GenBank/DDBJ databases">
        <title>Genome Sequence of Lecanicillium fungicola.</title>
        <authorList>
            <person name="Buettner E."/>
        </authorList>
    </citation>
    <scope>NUCLEOTIDE SEQUENCE</scope>
    <source>
        <strain evidence="1">Babe33</strain>
    </source>
</reference>
<organism evidence="1 2">
    <name type="scientific">Zarea fungicola</name>
    <dbReference type="NCBI Taxonomy" id="93591"/>
    <lineage>
        <taxon>Eukaryota</taxon>
        <taxon>Fungi</taxon>
        <taxon>Dikarya</taxon>
        <taxon>Ascomycota</taxon>
        <taxon>Pezizomycotina</taxon>
        <taxon>Sordariomycetes</taxon>
        <taxon>Hypocreomycetidae</taxon>
        <taxon>Hypocreales</taxon>
        <taxon>Cordycipitaceae</taxon>
        <taxon>Zarea</taxon>
    </lineage>
</organism>
<gene>
    <name evidence="1" type="ORF">NQ176_g327</name>
</gene>
<dbReference type="EMBL" id="JANJQO010000011">
    <property type="protein sequence ID" value="KAJ2983947.1"/>
    <property type="molecule type" value="Genomic_DNA"/>
</dbReference>
<accession>A0ACC1NX73</accession>